<keyword evidence="8" id="KW-1185">Reference proteome</keyword>
<dbReference type="PANTHER" id="PTHR31123">
    <property type="entry name" value="ACCUMULATION OF DYADS PROTEIN 2-RELATED"/>
    <property type="match status" value="1"/>
</dbReference>
<dbReference type="NCBIfam" id="NF038013">
    <property type="entry name" value="AceTr_1"/>
    <property type="match status" value="1"/>
</dbReference>
<evidence type="ECO:0000256" key="5">
    <source>
        <dbReference type="ARBA" id="ARBA00023136"/>
    </source>
</evidence>
<dbReference type="Pfam" id="PF01184">
    <property type="entry name" value="Gpr1_Fun34_YaaH"/>
    <property type="match status" value="1"/>
</dbReference>
<feature type="transmembrane region" description="Helical" evidence="6">
    <location>
        <begin position="62"/>
        <end position="81"/>
    </location>
</feature>
<evidence type="ECO:0000256" key="4">
    <source>
        <dbReference type="ARBA" id="ARBA00022989"/>
    </source>
</evidence>
<keyword evidence="5 6" id="KW-0472">Membrane</keyword>
<proteinExistence type="inferred from homology"/>
<dbReference type="InterPro" id="IPR000791">
    <property type="entry name" value="Gpr1/Fun34/SatP-like"/>
</dbReference>
<feature type="transmembrane region" description="Helical" evidence="6">
    <location>
        <begin position="36"/>
        <end position="55"/>
    </location>
</feature>
<evidence type="ECO:0000313" key="8">
    <source>
        <dbReference type="Proteomes" id="UP001530315"/>
    </source>
</evidence>
<evidence type="ECO:0000256" key="6">
    <source>
        <dbReference type="SAM" id="Phobius"/>
    </source>
</evidence>
<feature type="transmembrane region" description="Helical" evidence="6">
    <location>
        <begin position="124"/>
        <end position="142"/>
    </location>
</feature>
<keyword evidence="3 6" id="KW-0812">Transmembrane</keyword>
<accession>A0ABD3NHV0</accession>
<organism evidence="7 8">
    <name type="scientific">Stephanodiscus triporus</name>
    <dbReference type="NCBI Taxonomy" id="2934178"/>
    <lineage>
        <taxon>Eukaryota</taxon>
        <taxon>Sar</taxon>
        <taxon>Stramenopiles</taxon>
        <taxon>Ochrophyta</taxon>
        <taxon>Bacillariophyta</taxon>
        <taxon>Coscinodiscophyceae</taxon>
        <taxon>Thalassiosirophycidae</taxon>
        <taxon>Stephanodiscales</taxon>
        <taxon>Stephanodiscaceae</taxon>
        <taxon>Stephanodiscus</taxon>
    </lineage>
</organism>
<comment type="subcellular location">
    <subcellularLocation>
        <location evidence="1">Membrane</location>
        <topology evidence="1">Multi-pass membrane protein</topology>
    </subcellularLocation>
</comment>
<keyword evidence="4 6" id="KW-1133">Transmembrane helix</keyword>
<dbReference type="Proteomes" id="UP001530315">
    <property type="component" value="Unassembled WGS sequence"/>
</dbReference>
<dbReference type="PANTHER" id="PTHR31123:SF4">
    <property type="entry name" value="PROTEIN ALCS"/>
    <property type="match status" value="1"/>
</dbReference>
<evidence type="ECO:0000256" key="2">
    <source>
        <dbReference type="ARBA" id="ARBA00005587"/>
    </source>
</evidence>
<gene>
    <name evidence="7" type="ORF">ACHAW5_005526</name>
</gene>
<dbReference type="GO" id="GO:0022857">
    <property type="term" value="F:transmembrane transporter activity"/>
    <property type="evidence" value="ECO:0007669"/>
    <property type="project" value="UniProtKB-ARBA"/>
</dbReference>
<sequence length="324" mass="36057">MGIGNPAPLGLLAFGMTTMLLMYVDMGWVEGEFQEMVIGYAFFYGGLCQLLAGIFELLRGSTFPFAVFGSYGAFWMGWGFAHLMYEADEFTFGGDYSNGKTAWLIQWGLLTFCFWVVSLRKNVCLMLVLGLLSWTFFLLAAANASGSDGVKKAAGAIGFLTAIAAWYTAMAEIVNEEWGRHVLPGLRPLHAPERIAISKDSIIKRADYDSKSKTLFLQFRGMQIKTRQDVLAIKEGVEEVIKSTGESRVHVVVDYADVVLLDDIASDYWDMVNGLQNNYYLSAKRFHISSFGTNKSRNLMRDPVELLLYRGRTGIDPSGIVKSV</sequence>
<dbReference type="AlphaFoldDB" id="A0ABD3NHV0"/>
<comment type="similarity">
    <text evidence="2">Belongs to the acetate uptake transporter (AceTr) (TC 2.A.96) family.</text>
</comment>
<feature type="transmembrane region" description="Helical" evidence="6">
    <location>
        <begin position="154"/>
        <end position="174"/>
    </location>
</feature>
<dbReference type="GO" id="GO:0016020">
    <property type="term" value="C:membrane"/>
    <property type="evidence" value="ECO:0007669"/>
    <property type="project" value="UniProtKB-SubCell"/>
</dbReference>
<reference evidence="7 8" key="1">
    <citation type="submission" date="2024-10" db="EMBL/GenBank/DDBJ databases">
        <title>Updated reference genomes for cyclostephanoid diatoms.</title>
        <authorList>
            <person name="Roberts W.R."/>
            <person name="Alverson A.J."/>
        </authorList>
    </citation>
    <scope>NUCLEOTIDE SEQUENCE [LARGE SCALE GENOMIC DNA]</scope>
    <source>
        <strain evidence="7 8">AJA276-08</strain>
    </source>
</reference>
<name>A0ABD3NHV0_9STRA</name>
<evidence type="ECO:0000256" key="1">
    <source>
        <dbReference type="ARBA" id="ARBA00004141"/>
    </source>
</evidence>
<dbReference type="InterPro" id="IPR047622">
    <property type="entry name" value="GPR1_FUN34_YAAH"/>
</dbReference>
<dbReference type="InterPro" id="IPR051633">
    <property type="entry name" value="AceTr"/>
</dbReference>
<feature type="transmembrane region" description="Helical" evidence="6">
    <location>
        <begin position="7"/>
        <end position="24"/>
    </location>
</feature>
<comment type="caution">
    <text evidence="7">The sequence shown here is derived from an EMBL/GenBank/DDBJ whole genome shotgun (WGS) entry which is preliminary data.</text>
</comment>
<protein>
    <submittedName>
        <fullName evidence="7">Uncharacterized protein</fullName>
    </submittedName>
</protein>
<dbReference type="PROSITE" id="PS01114">
    <property type="entry name" value="GPR1_FUN34_YAAH"/>
    <property type="match status" value="1"/>
</dbReference>
<evidence type="ECO:0000256" key="3">
    <source>
        <dbReference type="ARBA" id="ARBA00022692"/>
    </source>
</evidence>
<evidence type="ECO:0000313" key="7">
    <source>
        <dbReference type="EMBL" id="KAL3775475.1"/>
    </source>
</evidence>
<feature type="transmembrane region" description="Helical" evidence="6">
    <location>
        <begin position="101"/>
        <end position="117"/>
    </location>
</feature>
<dbReference type="EMBL" id="JALLAZ020001410">
    <property type="protein sequence ID" value="KAL3775475.1"/>
    <property type="molecule type" value="Genomic_DNA"/>
</dbReference>